<dbReference type="InterPro" id="IPR051181">
    <property type="entry name" value="CAF1_poly(A)_ribonucleases"/>
</dbReference>
<evidence type="ECO:0000256" key="7">
    <source>
        <dbReference type="ARBA" id="ARBA00031923"/>
    </source>
</evidence>
<dbReference type="SUPFAM" id="SSF82708">
    <property type="entry name" value="R3H domain"/>
    <property type="match status" value="1"/>
</dbReference>
<evidence type="ECO:0000313" key="9">
    <source>
        <dbReference type="EMBL" id="AFZ79631.1"/>
    </source>
</evidence>
<feature type="domain" description="R3H" evidence="8">
    <location>
        <begin position="198"/>
        <end position="263"/>
    </location>
</feature>
<dbReference type="InterPro" id="IPR012677">
    <property type="entry name" value="Nucleotide-bd_a/b_plait_sf"/>
</dbReference>
<dbReference type="STRING" id="1537102.L0AX81"/>
<dbReference type="InterPro" id="IPR014789">
    <property type="entry name" value="PolyA-riboNase_RNA-binding"/>
</dbReference>
<dbReference type="GO" id="GO:0004535">
    <property type="term" value="F:poly(A)-specific ribonuclease activity"/>
    <property type="evidence" value="ECO:0007669"/>
    <property type="project" value="UniProtKB-EC"/>
</dbReference>
<evidence type="ECO:0000256" key="5">
    <source>
        <dbReference type="ARBA" id="ARBA00022722"/>
    </source>
</evidence>
<evidence type="ECO:0000256" key="4">
    <source>
        <dbReference type="ARBA" id="ARBA00015918"/>
    </source>
</evidence>
<comment type="similarity">
    <text evidence="2">Belongs to the CAF1 family.</text>
</comment>
<keyword evidence="5" id="KW-0540">Nuclease</keyword>
<dbReference type="PANTHER" id="PTHR15092:SF22">
    <property type="entry name" value="POLY(A)-SPECIFIC RIBONUCLEASE PNLDC1"/>
    <property type="match status" value="1"/>
</dbReference>
<dbReference type="InterPro" id="IPR036867">
    <property type="entry name" value="R3H_dom_sf"/>
</dbReference>
<dbReference type="GO" id="GO:0046872">
    <property type="term" value="F:metal ion binding"/>
    <property type="evidence" value="ECO:0007669"/>
    <property type="project" value="InterPro"/>
</dbReference>
<dbReference type="GO" id="GO:0005634">
    <property type="term" value="C:nucleus"/>
    <property type="evidence" value="ECO:0007669"/>
    <property type="project" value="InterPro"/>
</dbReference>
<dbReference type="EC" id="3.1.13.4" evidence="3"/>
<dbReference type="SUPFAM" id="SSF53098">
    <property type="entry name" value="Ribonuclease H-like"/>
    <property type="match status" value="1"/>
</dbReference>
<keyword evidence="10" id="KW-1185">Reference proteome</keyword>
<gene>
    <name evidence="9" type="ORF">BEWA_024800</name>
</gene>
<dbReference type="GO" id="GO:0003723">
    <property type="term" value="F:RNA binding"/>
    <property type="evidence" value="ECO:0007669"/>
    <property type="project" value="InterPro"/>
</dbReference>
<dbReference type="Pfam" id="PF04857">
    <property type="entry name" value="CAF1"/>
    <property type="match status" value="1"/>
</dbReference>
<dbReference type="EMBL" id="CP001669">
    <property type="protein sequence ID" value="AFZ79631.1"/>
    <property type="molecule type" value="Genomic_DNA"/>
</dbReference>
<evidence type="ECO:0000256" key="3">
    <source>
        <dbReference type="ARBA" id="ARBA00012161"/>
    </source>
</evidence>
<comment type="catalytic activity">
    <reaction evidence="1">
        <text>Exonucleolytic cleavage of poly(A) to 5'-AMP.</text>
        <dbReference type="EC" id="3.1.13.4"/>
    </reaction>
</comment>
<dbReference type="Gene3D" id="3.30.70.330">
    <property type="match status" value="1"/>
</dbReference>
<dbReference type="InterPro" id="IPR001374">
    <property type="entry name" value="R3H_dom"/>
</dbReference>
<dbReference type="GO" id="GO:0006402">
    <property type="term" value="P:mRNA catabolic process"/>
    <property type="evidence" value="ECO:0007669"/>
    <property type="project" value="InterPro"/>
</dbReference>
<dbReference type="GeneID" id="15806856"/>
<evidence type="ECO:0000256" key="6">
    <source>
        <dbReference type="ARBA" id="ARBA00022839"/>
    </source>
</evidence>
<organism evidence="9 10">
    <name type="scientific">Theileria equi strain WA</name>
    <dbReference type="NCBI Taxonomy" id="1537102"/>
    <lineage>
        <taxon>Eukaryota</taxon>
        <taxon>Sar</taxon>
        <taxon>Alveolata</taxon>
        <taxon>Apicomplexa</taxon>
        <taxon>Aconoidasida</taxon>
        <taxon>Piroplasmida</taxon>
        <taxon>Theileriidae</taxon>
        <taxon>Theileria</taxon>
    </lineage>
</organism>
<name>L0AX81_THEEQ</name>
<evidence type="ECO:0000256" key="2">
    <source>
        <dbReference type="ARBA" id="ARBA00008372"/>
    </source>
</evidence>
<evidence type="ECO:0000259" key="8">
    <source>
        <dbReference type="PROSITE" id="PS51061"/>
    </source>
</evidence>
<dbReference type="GO" id="GO:0005737">
    <property type="term" value="C:cytoplasm"/>
    <property type="evidence" value="ECO:0007669"/>
    <property type="project" value="InterPro"/>
</dbReference>
<keyword evidence="6" id="KW-0269">Exonuclease</keyword>
<dbReference type="Proteomes" id="UP000031512">
    <property type="component" value="Chromosome 1"/>
</dbReference>
<sequence>MLTNTPTCNNTRLLRMNRMTQEEQVSNITSKLTWEEHRNIIIEAIKNADFIAFDMEYTGLHLKDDRYVGIDKCYEAHSAGAKQFIPCQIGLTMAKLENGVWNITPTSIYTFPSDNTVFKVNTSTISFLKDNNFDFNSWIRNGVLHLKPHEEQEKKKVIEERLKELQQMLEMSKSNTKSKPSVKPVKFNMSTIPDENDRNTAISVMNKIEEWIDSDDIKPLEIPMESAFQRLLMHTIIGQQYPQIFSHSTRRGNDKALCIYKSEYELYNEQILQLKSEMASVDEEVGLRLLLDAISANKKIIVGHNCFYDILHIYQTFYKDLPESVQEFKDAWISKHPHTFDTKYIAESQDIFSNNTSTTLKGLFDHLCATEVGKSVEFVIKPLPNTTWNVPTTLYPLISKRYLNTCGDLINDINVDSVAMHDAGYDSFMTSIVFILQVNAILRSKNTTIKSILEQNTKETRYEGELPRGNHGINKLMSMLEGVVNSIRLVKSQPNVMNLNKSSENDMARHFYMFGFPNTWKKWEITKIWSPLWISISWIDETSCWIIVKNDDDVRNIDLIYRMMRNPQFKLYTYQQYLQNIK</sequence>
<dbReference type="AlphaFoldDB" id="L0AX81"/>
<dbReference type="eggNOG" id="KOG1990">
    <property type="taxonomic scope" value="Eukaryota"/>
</dbReference>
<dbReference type="PROSITE" id="PS51061">
    <property type="entry name" value="R3H"/>
    <property type="match status" value="1"/>
</dbReference>
<dbReference type="RefSeq" id="XP_004829297.1">
    <property type="nucleotide sequence ID" value="XM_004829240.1"/>
</dbReference>
<protein>
    <recommendedName>
        <fullName evidence="4">Poly(A)-specific ribonuclease PARN</fullName>
        <ecNumber evidence="3">3.1.13.4</ecNumber>
    </recommendedName>
    <alternativeName>
        <fullName evidence="7">Polyadenylate-specific ribonuclease</fullName>
    </alternativeName>
</protein>
<dbReference type="KEGG" id="beq:BEWA_024800"/>
<evidence type="ECO:0000313" key="10">
    <source>
        <dbReference type="Proteomes" id="UP000031512"/>
    </source>
</evidence>
<evidence type="ECO:0000256" key="1">
    <source>
        <dbReference type="ARBA" id="ARBA00001663"/>
    </source>
</evidence>
<proteinExistence type="inferred from homology"/>
<dbReference type="InterPro" id="IPR036397">
    <property type="entry name" value="RNaseH_sf"/>
</dbReference>
<dbReference type="Pfam" id="PF08675">
    <property type="entry name" value="RNA_bind"/>
    <property type="match status" value="1"/>
</dbReference>
<dbReference type="VEuPathDB" id="PiroplasmaDB:BEWA_024800"/>
<dbReference type="InterPro" id="IPR012337">
    <property type="entry name" value="RNaseH-like_sf"/>
</dbReference>
<accession>L0AX81</accession>
<dbReference type="CDD" id="cd02325">
    <property type="entry name" value="R3H"/>
    <property type="match status" value="1"/>
</dbReference>
<dbReference type="Gene3D" id="3.30.420.10">
    <property type="entry name" value="Ribonuclease H-like superfamily/Ribonuclease H"/>
    <property type="match status" value="2"/>
</dbReference>
<dbReference type="OrthoDB" id="414075at2759"/>
<keyword evidence="6" id="KW-0378">Hydrolase</keyword>
<reference evidence="9 10" key="1">
    <citation type="journal article" date="2012" name="BMC Genomics">
        <title>Comparative genomic analysis and phylogenetic position of Theileria equi.</title>
        <authorList>
            <person name="Kappmeyer L.S."/>
            <person name="Thiagarajan M."/>
            <person name="Herndon D.R."/>
            <person name="Ramsay J.D."/>
            <person name="Caler E."/>
            <person name="Djikeng A."/>
            <person name="Gillespie J.J."/>
            <person name="Lau A.O."/>
            <person name="Roalson E.H."/>
            <person name="Silva J.C."/>
            <person name="Silva M.G."/>
            <person name="Suarez C.E."/>
            <person name="Ueti M.W."/>
            <person name="Nene V.M."/>
            <person name="Mealey R.H."/>
            <person name="Knowles D.P."/>
            <person name="Brayton K.A."/>
        </authorList>
    </citation>
    <scope>NUCLEOTIDE SEQUENCE [LARGE SCALE GENOMIC DNA]</scope>
    <source>
        <strain evidence="9 10">WA</strain>
    </source>
</reference>
<dbReference type="InterPro" id="IPR006941">
    <property type="entry name" value="RNase_CAF1"/>
</dbReference>
<dbReference type="PANTHER" id="PTHR15092">
    <property type="entry name" value="POLY A -SPECIFIC RIBONUCLEASE/TARGET OF EGR1, MEMBER 1"/>
    <property type="match status" value="1"/>
</dbReference>